<dbReference type="SMR" id="A0A482WJX5"/>
<feature type="region of interest" description="Disordered" evidence="13">
    <location>
        <begin position="787"/>
        <end position="813"/>
    </location>
</feature>
<dbReference type="GO" id="GO:0003723">
    <property type="term" value="F:RNA binding"/>
    <property type="evidence" value="ECO:0007669"/>
    <property type="project" value="UniProtKB-KW"/>
</dbReference>
<dbReference type="GO" id="GO:0090486">
    <property type="term" value="F:small RNA 2'-O-methyltransferase activity"/>
    <property type="evidence" value="ECO:0007669"/>
    <property type="project" value="UniProtKB-EC"/>
</dbReference>
<dbReference type="GO" id="GO:0001510">
    <property type="term" value="P:RNA methylation"/>
    <property type="evidence" value="ECO:0007669"/>
    <property type="project" value="InterPro"/>
</dbReference>
<dbReference type="STRING" id="195883.A0A482WJX5"/>
<dbReference type="SUPFAM" id="SSF53335">
    <property type="entry name" value="S-adenosyl-L-methionine-dependent methyltransferases"/>
    <property type="match status" value="1"/>
</dbReference>
<sequence>MIVFFHFIFSFTKYLWETYVHRQVSQDLKVLFETNSKTEAFEKYENRRLNLESLGISNNAHEHNLKWTTDEGDFFRSSDFQINFEPAYYAEDNIRFKPPVFQQRYLTVQHIISNPKWGEKIRKVVEFGCAELALLNYLKLIQGITEINLVDIDGNLLRDNVYRIQPWFCESYNFQRKVPLTVNVLKGSVSHPDRHCKGVDAVIAIELIEHMYEDELSQLPQNIFGYIKPRVAIFTTPNSEFNVLFINFSGFRHHDHKFEWTRKEFESWANNICVQYPEYEVHFIGIGPPPIGKEDLGYCTQGAVFMRVQNDADNQTDCEELNTDSYELIETAEYPAVEELAPEIKTVIDAGHYIRVCERLGEFQKDYKTVIPLSSILIRVYKNCKSIEKLRQILEEKYKIEENSDGEEVLVYSGESEPESDSGLDENYLNNAVQDNSDDTKCNNQWEQGSQSSWGSVKDSKDNNIDENPWGDENCDLTWNCEEIDQSKVSETATKDNLDNHQWEEESSNCVEIEQKEISRVNSSSDVSCDNFDNLKEILTNLPSLLPYCESDFIFDPSQQSDISLILEDARSVGLETIVSVSDENYESSNVDSYSQIRTSDSSFVMDDNQSFNGPAYLTEGPDCGIDLTKSKSLQSVGEKYVFGKSCHDVKGTKSLESITKKHENLFENCGDDLKIWKSPNCVSEIQKNVTGKCHLEKSRTLDCIENELKTSKNIPNSLEEHKDFGERYGEGGTKLDESKLSGEYSSEHADVSDGCENVDLGKNSFDLPNISEKFQNSEIYFEEQLKNTDNTQSITQPTGKFQDETKHPDPISKNLDSQEFCFREEKLSSDHLGEQQLSDFDSTSSLNPRLSNETVILQDSELVTEEDISGNNSKLPKSVQDSSSCELIENISQIEFEDESARPSKSKDSDLSYKSCDTSIREEDNVLRGDCAGNACLPDLEGLNLSSKQSSDSMDESRRFSSTSFIYKSQSQEKIKEIFSFRSIGSVKFESDAKKSKMGVSEGKDCESSPLHKCYSTGKISKDFSAYNEGVISNSCVDKFPSSLSSELEFFDKNNDLARERRCMSVSCIGNINVDYDENSCVEERELQNSCSPDKFGPDSGYPNSSSGLDMEMDTPEQVKEIITESESSFDESPLESPDVEELPFENNAVAHAPVIPVGENVENGDVANNNRDGEGNNMVGPGVVGDVLEFHALIEENEGNLQLMGAACNVEEESKNVDESKTTKVNEVESVVERTCDSSSSPAIPETNNNSGEKLSSSDGRSQHDFMSGNNGRVQESPTSNPDQSKKSQLDFATTSSSFVNTTDQGSCSIHTEQKPQSQLDLLSSTSSSATNNSADQGYSSSHLEQNLRSQHDLQSNSSSTVNNSADQGYSSSHSEQNLRSQLDPPSTTSSATINFSNPGSSNFHPEQCLWSPIDLPSTSSSTMPARNNTSDGCLQHFEELDIEEVNDLNALVPLSLVEIVLNRLIREMAEDVLLQMEIDNALDLLAAEDAVQILDADAVIEQDPTDFMAGGDSAAENM</sequence>
<dbReference type="EC" id="2.1.1.386" evidence="11"/>
<protein>
    <recommendedName>
        <fullName evidence="3">Small RNA 2'-O-methyltransferase</fullName>
        <ecNumber evidence="11">2.1.1.386</ecNumber>
    </recommendedName>
</protein>
<accession>A0A482WJX5</accession>
<feature type="compositionally biased region" description="Low complexity" evidence="13">
    <location>
        <begin position="1319"/>
        <end position="1339"/>
    </location>
</feature>
<reference evidence="14 15" key="1">
    <citation type="journal article" date="2017" name="Gigascience">
        <title>Genome sequence of the small brown planthopper, Laodelphax striatellus.</title>
        <authorList>
            <person name="Zhu J."/>
            <person name="Jiang F."/>
            <person name="Wang X."/>
            <person name="Yang P."/>
            <person name="Bao Y."/>
            <person name="Zhao W."/>
            <person name="Wang W."/>
            <person name="Lu H."/>
            <person name="Wang Q."/>
            <person name="Cui N."/>
            <person name="Li J."/>
            <person name="Chen X."/>
            <person name="Luo L."/>
            <person name="Yu J."/>
            <person name="Kang L."/>
            <person name="Cui F."/>
        </authorList>
    </citation>
    <scope>NUCLEOTIDE SEQUENCE [LARGE SCALE GENOMIC DNA]</scope>
    <source>
        <strain evidence="14">Lst14</strain>
    </source>
</reference>
<dbReference type="GO" id="GO:0034587">
    <property type="term" value="P:piRNA processing"/>
    <property type="evidence" value="ECO:0007669"/>
    <property type="project" value="TreeGrafter"/>
</dbReference>
<proteinExistence type="inferred from homology"/>
<feature type="region of interest" description="Disordered" evidence="13">
    <location>
        <begin position="410"/>
        <end position="469"/>
    </location>
</feature>
<organism evidence="14 15">
    <name type="scientific">Laodelphax striatellus</name>
    <name type="common">Small brown planthopper</name>
    <name type="synonym">Delphax striatella</name>
    <dbReference type="NCBI Taxonomy" id="195883"/>
    <lineage>
        <taxon>Eukaryota</taxon>
        <taxon>Metazoa</taxon>
        <taxon>Ecdysozoa</taxon>
        <taxon>Arthropoda</taxon>
        <taxon>Hexapoda</taxon>
        <taxon>Insecta</taxon>
        <taxon>Pterygota</taxon>
        <taxon>Neoptera</taxon>
        <taxon>Paraneoptera</taxon>
        <taxon>Hemiptera</taxon>
        <taxon>Auchenorrhyncha</taxon>
        <taxon>Fulgoroidea</taxon>
        <taxon>Delphacidae</taxon>
        <taxon>Criomorphinae</taxon>
        <taxon>Laodelphax</taxon>
    </lineage>
</organism>
<feature type="compositionally biased region" description="Basic and acidic residues" evidence="13">
    <location>
        <begin position="1214"/>
        <end position="1238"/>
    </location>
</feature>
<keyword evidence="6" id="KW-0949">S-adenosyl-L-methionine</keyword>
<dbReference type="PANTHER" id="PTHR21404">
    <property type="entry name" value="HEN1"/>
    <property type="match status" value="1"/>
</dbReference>
<comment type="catalytic activity">
    <reaction evidence="12">
        <text>small RNA 3'-end nucleotide + S-adenosyl-L-methionine = small RNA 3'-end 2'-O-methylnucleotide + S-adenosyl-L-homocysteine + H(+)</text>
        <dbReference type="Rhea" id="RHEA:37887"/>
        <dbReference type="Rhea" id="RHEA-COMP:10415"/>
        <dbReference type="Rhea" id="RHEA-COMP:10416"/>
        <dbReference type="ChEBI" id="CHEBI:15378"/>
        <dbReference type="ChEBI" id="CHEBI:57856"/>
        <dbReference type="ChEBI" id="CHEBI:59789"/>
        <dbReference type="ChEBI" id="CHEBI:74896"/>
        <dbReference type="ChEBI" id="CHEBI:74898"/>
        <dbReference type="EC" id="2.1.1.386"/>
    </reaction>
</comment>
<dbReference type="InterPro" id="IPR029063">
    <property type="entry name" value="SAM-dependent_MTases_sf"/>
</dbReference>
<dbReference type="GO" id="GO:0005634">
    <property type="term" value="C:nucleus"/>
    <property type="evidence" value="ECO:0007669"/>
    <property type="project" value="TreeGrafter"/>
</dbReference>
<feature type="region of interest" description="Disordered" evidence="13">
    <location>
        <begin position="1214"/>
        <end position="1430"/>
    </location>
</feature>
<dbReference type="InParanoid" id="A0A482WJX5"/>
<keyword evidence="5" id="KW-0808">Transferase</keyword>
<feature type="compositionally biased region" description="Low complexity" evidence="13">
    <location>
        <begin position="445"/>
        <end position="456"/>
    </location>
</feature>
<evidence type="ECO:0000313" key="15">
    <source>
        <dbReference type="Proteomes" id="UP000291343"/>
    </source>
</evidence>
<evidence type="ECO:0000256" key="12">
    <source>
        <dbReference type="ARBA" id="ARBA00048418"/>
    </source>
</evidence>
<comment type="caution">
    <text evidence="14">The sequence shown here is derived from an EMBL/GenBank/DDBJ whole genome shotgun (WGS) entry which is preliminary data.</text>
</comment>
<dbReference type="EMBL" id="QKKF02033706">
    <property type="protein sequence ID" value="RZF33536.1"/>
    <property type="molecule type" value="Genomic_DNA"/>
</dbReference>
<dbReference type="Proteomes" id="UP000291343">
    <property type="component" value="Unassembled WGS sequence"/>
</dbReference>
<evidence type="ECO:0000256" key="7">
    <source>
        <dbReference type="ARBA" id="ARBA00022723"/>
    </source>
</evidence>
<comment type="cofactor">
    <cofactor evidence="1">
        <name>Mg(2+)</name>
        <dbReference type="ChEBI" id="CHEBI:18420"/>
    </cofactor>
</comment>
<dbReference type="PANTHER" id="PTHR21404:SF3">
    <property type="entry name" value="SMALL RNA 2'-O-METHYLTRANSFERASE"/>
    <property type="match status" value="1"/>
</dbReference>
<name>A0A482WJX5_LAOST</name>
<evidence type="ECO:0000256" key="8">
    <source>
        <dbReference type="ARBA" id="ARBA00022842"/>
    </source>
</evidence>
<dbReference type="GO" id="GO:0030422">
    <property type="term" value="P:siRNA processing"/>
    <property type="evidence" value="ECO:0007669"/>
    <property type="project" value="TreeGrafter"/>
</dbReference>
<keyword evidence="8" id="KW-0460">Magnesium</keyword>
<evidence type="ECO:0000256" key="2">
    <source>
        <dbReference type="ARBA" id="ARBA00009026"/>
    </source>
</evidence>
<dbReference type="OrthoDB" id="2154311at2759"/>
<evidence type="ECO:0000256" key="13">
    <source>
        <dbReference type="SAM" id="MobiDB-lite"/>
    </source>
</evidence>
<evidence type="ECO:0000313" key="14">
    <source>
        <dbReference type="EMBL" id="RZF33536.1"/>
    </source>
</evidence>
<feature type="compositionally biased region" description="Polar residues" evidence="13">
    <location>
        <begin position="1340"/>
        <end position="1407"/>
    </location>
</feature>
<feature type="compositionally biased region" description="Polar residues" evidence="13">
    <location>
        <begin position="1419"/>
        <end position="1430"/>
    </location>
</feature>
<evidence type="ECO:0000256" key="3">
    <source>
        <dbReference type="ARBA" id="ARBA00021330"/>
    </source>
</evidence>
<feature type="compositionally biased region" description="Polar residues" evidence="13">
    <location>
        <begin position="788"/>
        <end position="800"/>
    </location>
</feature>
<evidence type="ECO:0000256" key="9">
    <source>
        <dbReference type="ARBA" id="ARBA00022884"/>
    </source>
</evidence>
<keyword evidence="10" id="KW-0943">RNA-mediated gene silencing</keyword>
<dbReference type="FunFam" id="3.40.50.150:FF:000124">
    <property type="entry name" value="HEN methyltransferase 1"/>
    <property type="match status" value="1"/>
</dbReference>
<feature type="compositionally biased region" description="Polar residues" evidence="13">
    <location>
        <begin position="1293"/>
        <end position="1313"/>
    </location>
</feature>
<feature type="compositionally biased region" description="Polar residues" evidence="13">
    <location>
        <begin position="1270"/>
        <end position="1285"/>
    </location>
</feature>
<feature type="compositionally biased region" description="Polar residues" evidence="13">
    <location>
        <begin position="1239"/>
        <end position="1262"/>
    </location>
</feature>
<evidence type="ECO:0000256" key="5">
    <source>
        <dbReference type="ARBA" id="ARBA00022679"/>
    </source>
</evidence>
<keyword evidence="9" id="KW-0694">RNA-binding</keyword>
<keyword evidence="7" id="KW-0479">Metal-binding</keyword>
<dbReference type="InterPro" id="IPR026610">
    <property type="entry name" value="Hen1"/>
</dbReference>
<evidence type="ECO:0000256" key="6">
    <source>
        <dbReference type="ARBA" id="ARBA00022691"/>
    </source>
</evidence>
<dbReference type="GO" id="GO:0005737">
    <property type="term" value="C:cytoplasm"/>
    <property type="evidence" value="ECO:0007669"/>
    <property type="project" value="TreeGrafter"/>
</dbReference>
<gene>
    <name evidence="14" type="ORF">LSTR_LSTR008182</name>
</gene>
<evidence type="ECO:0000256" key="1">
    <source>
        <dbReference type="ARBA" id="ARBA00001946"/>
    </source>
</evidence>
<evidence type="ECO:0000256" key="11">
    <source>
        <dbReference type="ARBA" id="ARBA00035025"/>
    </source>
</evidence>
<keyword evidence="4" id="KW-0489">Methyltransferase</keyword>
<keyword evidence="15" id="KW-1185">Reference proteome</keyword>
<evidence type="ECO:0000256" key="4">
    <source>
        <dbReference type="ARBA" id="ARBA00022603"/>
    </source>
</evidence>
<comment type="similarity">
    <text evidence="2">Belongs to the methyltransferase superfamily. HEN1 family.</text>
</comment>
<evidence type="ECO:0000256" key="10">
    <source>
        <dbReference type="ARBA" id="ARBA00023158"/>
    </source>
</evidence>
<dbReference type="GO" id="GO:0046872">
    <property type="term" value="F:metal ion binding"/>
    <property type="evidence" value="ECO:0007669"/>
    <property type="project" value="UniProtKB-KW"/>
</dbReference>
<feature type="compositionally biased region" description="Basic and acidic residues" evidence="13">
    <location>
        <begin position="802"/>
        <end position="811"/>
    </location>
</feature>
<dbReference type="Gene3D" id="3.40.50.150">
    <property type="entry name" value="Vaccinia Virus protein VP39"/>
    <property type="match status" value="1"/>
</dbReference>
<feature type="region of interest" description="Disordered" evidence="13">
    <location>
        <begin position="1090"/>
        <end position="1111"/>
    </location>
</feature>